<keyword evidence="3" id="KW-1185">Reference proteome</keyword>
<evidence type="ECO:0000313" key="2">
    <source>
        <dbReference type="EMBL" id="CAD8149518.1"/>
    </source>
</evidence>
<feature type="coiled-coil region" evidence="1">
    <location>
        <begin position="204"/>
        <end position="231"/>
    </location>
</feature>
<accession>A0A8S1TCA4</accession>
<evidence type="ECO:0000256" key="1">
    <source>
        <dbReference type="SAM" id="Coils"/>
    </source>
</evidence>
<dbReference type="OrthoDB" id="298344at2759"/>
<sequence length="532" mass="63395">MDKSVESLFTSDFWREVNQQFFMVESPISLNVQKKIYKKSSNLQSVQTQEWIDNTLISLKKSGSQLQKLNDNNVRVHLSLLLMQREKSFEPIQELINEMIDKICEKELRDRLESNKILFQNMYLLPLEKQMEILQQEASILQNLQQKIDLPDQLQQVIMELEDDLIKVQDRNTKQINNLVKHLEEINRNLLYQYTIKQTGQFALRIQRIRVQHHQNELENLEKLIIHYQDYQVADSIGKAIYNSETNLVSITFDKYLSKTPIDFKFDQFQNFQRLREIELELNVQQQYNQDESQTIVSIKTEMCHCCRQMIEITDLQQCKYNHVNMKLQQQNEEILIQQRYAISQKQMQQFYIDLYSTNYIIENNQIQCQKYFCFKCLQYEFKEYDISGPNWICPQCKGQCFCIRCQRNDSIYKLKRTFLEIGGNFDSLYQQSIFEILVENKRKLIQNIPLDFFNIQKFYSENEETLTSKGLFKNKNKNKINKKIKKQKSSETTILGKTQSILVDTSSSSIKIKKIKVCKPIISKDSIVFLQ</sequence>
<proteinExistence type="predicted"/>
<evidence type="ECO:0008006" key="4">
    <source>
        <dbReference type="Google" id="ProtNLM"/>
    </source>
</evidence>
<dbReference type="AlphaFoldDB" id="A0A8S1TCA4"/>
<protein>
    <recommendedName>
        <fullName evidence="4">Zinc-finger domain-containing protein</fullName>
    </recommendedName>
</protein>
<reference evidence="2" key="1">
    <citation type="submission" date="2021-01" db="EMBL/GenBank/DDBJ databases">
        <authorList>
            <consortium name="Genoscope - CEA"/>
            <person name="William W."/>
        </authorList>
    </citation>
    <scope>NUCLEOTIDE SEQUENCE</scope>
</reference>
<gene>
    <name evidence="2" type="ORF">PPENT_87.1.T0190149</name>
</gene>
<dbReference type="Proteomes" id="UP000689195">
    <property type="component" value="Unassembled WGS sequence"/>
</dbReference>
<comment type="caution">
    <text evidence="2">The sequence shown here is derived from an EMBL/GenBank/DDBJ whole genome shotgun (WGS) entry which is preliminary data.</text>
</comment>
<evidence type="ECO:0000313" key="3">
    <source>
        <dbReference type="Proteomes" id="UP000689195"/>
    </source>
</evidence>
<name>A0A8S1TCA4_9CILI</name>
<dbReference type="EMBL" id="CAJJDO010000019">
    <property type="protein sequence ID" value="CAD8149518.1"/>
    <property type="molecule type" value="Genomic_DNA"/>
</dbReference>
<feature type="coiled-coil region" evidence="1">
    <location>
        <begin position="127"/>
        <end position="178"/>
    </location>
</feature>
<keyword evidence="1" id="KW-0175">Coiled coil</keyword>
<organism evidence="2 3">
    <name type="scientific">Paramecium pentaurelia</name>
    <dbReference type="NCBI Taxonomy" id="43138"/>
    <lineage>
        <taxon>Eukaryota</taxon>
        <taxon>Sar</taxon>
        <taxon>Alveolata</taxon>
        <taxon>Ciliophora</taxon>
        <taxon>Intramacronucleata</taxon>
        <taxon>Oligohymenophorea</taxon>
        <taxon>Peniculida</taxon>
        <taxon>Parameciidae</taxon>
        <taxon>Paramecium</taxon>
    </lineage>
</organism>